<evidence type="ECO:0000313" key="3">
    <source>
        <dbReference type="Proteomes" id="UP000662783"/>
    </source>
</evidence>
<feature type="transmembrane region" description="Helical" evidence="1">
    <location>
        <begin position="71"/>
        <end position="100"/>
    </location>
</feature>
<name>A0A975A300_9BACT</name>
<reference evidence="2" key="1">
    <citation type="submission" date="2021-02" db="EMBL/GenBank/DDBJ databases">
        <title>Fulvivirga sp. S481 isolated from sea water.</title>
        <authorList>
            <person name="Bae S.S."/>
            <person name="Baek K."/>
        </authorList>
    </citation>
    <scope>NUCLEOTIDE SEQUENCE</scope>
    <source>
        <strain evidence="2">S481</strain>
    </source>
</reference>
<protein>
    <submittedName>
        <fullName evidence="2">Uncharacterized protein</fullName>
    </submittedName>
</protein>
<sequence length="282" mass="32619">MMIGSIAFFAIAVIIYLIHQIKVSSISDYKAKYDYLSTKEIKYFKASIICIAIGIGMIINTYGKDVRTFDLVWFFVLIFISIAGATLIGYVGALILQYYYPTRLHSKLKKWRYMPRVNPKTGNKMRLLSEDEEDVHLDEGMQAEEEVFSVDYDVWLDEATGDTKIEKYQGHLEAVQCGNCGFYTMKVEREEIVQQPTAEQEGELIKHYKCQFCSSVRATSFNIAKEEDYSHFKPDQMHFKKNVSVDLVKVEVVALGQKKHYEFQTVEQAEKFLSEFDVDTMK</sequence>
<keyword evidence="3" id="KW-1185">Reference proteome</keyword>
<dbReference type="Proteomes" id="UP000662783">
    <property type="component" value="Chromosome"/>
</dbReference>
<gene>
    <name evidence="2" type="ORF">JR347_12445</name>
</gene>
<evidence type="ECO:0000256" key="1">
    <source>
        <dbReference type="SAM" id="Phobius"/>
    </source>
</evidence>
<proteinExistence type="predicted"/>
<keyword evidence="1" id="KW-1133">Transmembrane helix</keyword>
<accession>A0A975A300</accession>
<feature type="transmembrane region" description="Helical" evidence="1">
    <location>
        <begin position="6"/>
        <end position="23"/>
    </location>
</feature>
<keyword evidence="1" id="KW-0812">Transmembrane</keyword>
<keyword evidence="1" id="KW-0472">Membrane</keyword>
<evidence type="ECO:0000313" key="2">
    <source>
        <dbReference type="EMBL" id="QSE99386.1"/>
    </source>
</evidence>
<feature type="transmembrane region" description="Helical" evidence="1">
    <location>
        <begin position="43"/>
        <end position="59"/>
    </location>
</feature>
<dbReference type="EMBL" id="CP070608">
    <property type="protein sequence ID" value="QSE99386.1"/>
    <property type="molecule type" value="Genomic_DNA"/>
</dbReference>
<organism evidence="2 3">
    <name type="scientific">Fulvivirga lutea</name>
    <dbReference type="NCBI Taxonomy" id="2810512"/>
    <lineage>
        <taxon>Bacteria</taxon>
        <taxon>Pseudomonadati</taxon>
        <taxon>Bacteroidota</taxon>
        <taxon>Cytophagia</taxon>
        <taxon>Cytophagales</taxon>
        <taxon>Fulvivirgaceae</taxon>
        <taxon>Fulvivirga</taxon>
    </lineage>
</organism>
<dbReference type="KEGG" id="fuv:JR347_12445"/>
<dbReference type="AlphaFoldDB" id="A0A975A300"/>